<gene>
    <name evidence="2" type="ORF">ASPBRDRAFT_45863</name>
</gene>
<dbReference type="Proteomes" id="UP000184499">
    <property type="component" value="Unassembled WGS sequence"/>
</dbReference>
<feature type="transmembrane region" description="Helical" evidence="1">
    <location>
        <begin position="27"/>
        <end position="46"/>
    </location>
</feature>
<dbReference type="RefSeq" id="XP_067476766.1">
    <property type="nucleotide sequence ID" value="XM_067625498.1"/>
</dbReference>
<evidence type="ECO:0000313" key="3">
    <source>
        <dbReference type="Proteomes" id="UP000184499"/>
    </source>
</evidence>
<keyword evidence="1" id="KW-0812">Transmembrane</keyword>
<sequence>MQKGTCIEHPHESCTIRTARDCVRRSLLCAYFSWMGLLFIACESFPPLRCVPTMLY</sequence>
<name>A0A1L9UCW7_ASPBC</name>
<keyword evidence="1" id="KW-0472">Membrane</keyword>
<accession>A0A1L9UCW7</accession>
<dbReference type="GeneID" id="93577986"/>
<evidence type="ECO:0000313" key="2">
    <source>
        <dbReference type="EMBL" id="OJJ69517.1"/>
    </source>
</evidence>
<proteinExistence type="predicted"/>
<keyword evidence="3" id="KW-1185">Reference proteome</keyword>
<reference evidence="3" key="1">
    <citation type="journal article" date="2017" name="Genome Biol.">
        <title>Comparative genomics reveals high biological diversity and specific adaptations in the industrially and medically important fungal genus Aspergillus.</title>
        <authorList>
            <person name="de Vries R.P."/>
            <person name="Riley R."/>
            <person name="Wiebenga A."/>
            <person name="Aguilar-Osorio G."/>
            <person name="Amillis S."/>
            <person name="Uchima C.A."/>
            <person name="Anderluh G."/>
            <person name="Asadollahi M."/>
            <person name="Askin M."/>
            <person name="Barry K."/>
            <person name="Battaglia E."/>
            <person name="Bayram O."/>
            <person name="Benocci T."/>
            <person name="Braus-Stromeyer S.A."/>
            <person name="Caldana C."/>
            <person name="Canovas D."/>
            <person name="Cerqueira G.C."/>
            <person name="Chen F."/>
            <person name="Chen W."/>
            <person name="Choi C."/>
            <person name="Clum A."/>
            <person name="Dos Santos R.A."/>
            <person name="Damasio A.R."/>
            <person name="Diallinas G."/>
            <person name="Emri T."/>
            <person name="Fekete E."/>
            <person name="Flipphi M."/>
            <person name="Freyberg S."/>
            <person name="Gallo A."/>
            <person name="Gournas C."/>
            <person name="Habgood R."/>
            <person name="Hainaut M."/>
            <person name="Harispe M.L."/>
            <person name="Henrissat B."/>
            <person name="Hilden K.S."/>
            <person name="Hope R."/>
            <person name="Hossain A."/>
            <person name="Karabika E."/>
            <person name="Karaffa L."/>
            <person name="Karanyi Z."/>
            <person name="Krasevec N."/>
            <person name="Kuo A."/>
            <person name="Kusch H."/>
            <person name="LaButti K."/>
            <person name="Lagendijk E.L."/>
            <person name="Lapidus A."/>
            <person name="Levasseur A."/>
            <person name="Lindquist E."/>
            <person name="Lipzen A."/>
            <person name="Logrieco A.F."/>
            <person name="MacCabe A."/>
            <person name="Maekelae M.R."/>
            <person name="Malavazi I."/>
            <person name="Melin P."/>
            <person name="Meyer V."/>
            <person name="Mielnichuk N."/>
            <person name="Miskei M."/>
            <person name="Molnar A.P."/>
            <person name="Mule G."/>
            <person name="Ngan C.Y."/>
            <person name="Orejas M."/>
            <person name="Orosz E."/>
            <person name="Ouedraogo J.P."/>
            <person name="Overkamp K.M."/>
            <person name="Park H.-S."/>
            <person name="Perrone G."/>
            <person name="Piumi F."/>
            <person name="Punt P.J."/>
            <person name="Ram A.F."/>
            <person name="Ramon A."/>
            <person name="Rauscher S."/>
            <person name="Record E."/>
            <person name="Riano-Pachon D.M."/>
            <person name="Robert V."/>
            <person name="Roehrig J."/>
            <person name="Ruller R."/>
            <person name="Salamov A."/>
            <person name="Salih N.S."/>
            <person name="Samson R.A."/>
            <person name="Sandor E."/>
            <person name="Sanguinetti M."/>
            <person name="Schuetze T."/>
            <person name="Sepcic K."/>
            <person name="Shelest E."/>
            <person name="Sherlock G."/>
            <person name="Sophianopoulou V."/>
            <person name="Squina F.M."/>
            <person name="Sun H."/>
            <person name="Susca A."/>
            <person name="Todd R.B."/>
            <person name="Tsang A."/>
            <person name="Unkles S.E."/>
            <person name="van de Wiele N."/>
            <person name="van Rossen-Uffink D."/>
            <person name="Oliveira J.V."/>
            <person name="Vesth T.C."/>
            <person name="Visser J."/>
            <person name="Yu J.-H."/>
            <person name="Zhou M."/>
            <person name="Andersen M.R."/>
            <person name="Archer D.B."/>
            <person name="Baker S.E."/>
            <person name="Benoit I."/>
            <person name="Brakhage A.A."/>
            <person name="Braus G.H."/>
            <person name="Fischer R."/>
            <person name="Frisvad J.C."/>
            <person name="Goldman G.H."/>
            <person name="Houbraken J."/>
            <person name="Oakley B."/>
            <person name="Pocsi I."/>
            <person name="Scazzocchio C."/>
            <person name="Seiboth B."/>
            <person name="vanKuyk P.A."/>
            <person name="Wortman J."/>
            <person name="Dyer P.S."/>
            <person name="Grigoriev I.V."/>
        </authorList>
    </citation>
    <scope>NUCLEOTIDE SEQUENCE [LARGE SCALE GENOMIC DNA]</scope>
    <source>
        <strain evidence="3">CBS 101740 / IMI 381727 / IBT 21946</strain>
    </source>
</reference>
<protein>
    <submittedName>
        <fullName evidence="2">Uncharacterized protein</fullName>
    </submittedName>
</protein>
<dbReference type="VEuPathDB" id="FungiDB:ASPBRDRAFT_45863"/>
<organism evidence="2 3">
    <name type="scientific">Aspergillus brasiliensis (strain CBS 101740 / IMI 381727 / IBT 21946)</name>
    <dbReference type="NCBI Taxonomy" id="767769"/>
    <lineage>
        <taxon>Eukaryota</taxon>
        <taxon>Fungi</taxon>
        <taxon>Dikarya</taxon>
        <taxon>Ascomycota</taxon>
        <taxon>Pezizomycotina</taxon>
        <taxon>Eurotiomycetes</taxon>
        <taxon>Eurotiomycetidae</taxon>
        <taxon>Eurotiales</taxon>
        <taxon>Aspergillaceae</taxon>
        <taxon>Aspergillus</taxon>
        <taxon>Aspergillus subgen. Circumdati</taxon>
    </lineage>
</organism>
<evidence type="ECO:0000256" key="1">
    <source>
        <dbReference type="SAM" id="Phobius"/>
    </source>
</evidence>
<dbReference type="AlphaFoldDB" id="A0A1L9UCW7"/>
<dbReference type="EMBL" id="KV878688">
    <property type="protein sequence ID" value="OJJ69517.1"/>
    <property type="molecule type" value="Genomic_DNA"/>
</dbReference>
<keyword evidence="1" id="KW-1133">Transmembrane helix</keyword>